<evidence type="ECO:0000259" key="2">
    <source>
        <dbReference type="Pfam" id="PF00156"/>
    </source>
</evidence>
<evidence type="ECO:0000259" key="3">
    <source>
        <dbReference type="Pfam" id="PF18912"/>
    </source>
</evidence>
<reference evidence="4 5" key="1">
    <citation type="submission" date="2024-09" db="EMBL/GenBank/DDBJ databases">
        <authorList>
            <person name="Sun Q."/>
            <person name="Mori K."/>
        </authorList>
    </citation>
    <scope>NUCLEOTIDE SEQUENCE [LARGE SCALE GENOMIC DNA]</scope>
    <source>
        <strain evidence="4 5">KCTC 22789</strain>
    </source>
</reference>
<evidence type="ECO:0000313" key="5">
    <source>
        <dbReference type="Proteomes" id="UP001589799"/>
    </source>
</evidence>
<dbReference type="RefSeq" id="WP_377698652.1">
    <property type="nucleotide sequence ID" value="NZ_JBHLWE010000029.1"/>
</dbReference>
<accession>A0ABV6I6S7</accession>
<dbReference type="InterPro" id="IPR051910">
    <property type="entry name" value="ComF/GntX_DNA_util-trans"/>
</dbReference>
<protein>
    <submittedName>
        <fullName evidence="4">Double zinc ribbon domain-containing protein</fullName>
    </submittedName>
</protein>
<gene>
    <name evidence="4" type="ORF">ACFFII_09560</name>
</gene>
<dbReference type="PANTHER" id="PTHR47505">
    <property type="entry name" value="DNA UTILIZATION PROTEIN YHGH"/>
    <property type="match status" value="1"/>
</dbReference>
<proteinExistence type="inferred from homology"/>
<sequence>MGLQLRAFGAVMKAGRTILFPPQCLDCGAGVAEDGALCPACWREAEFIGACLCDTCGIPLPGDSGTEAGLSCDDCLARPRPWARGRAAVVYAGSGRRLVLALKHGDRPDLAPALGLWLAAAAAPLVAPGMMVVPVPLHPRRMLARKYNQAALLGAAVARAHGLGLEAAGLRRLRHTPMQDHGSVGDRFANVEGAIRVADRARSRLEGRPVLLVDDVMASGATLAAAARALAEEGAGPVSVAVLARAVKEGKPGAAATEPPE</sequence>
<dbReference type="SUPFAM" id="SSF53271">
    <property type="entry name" value="PRTase-like"/>
    <property type="match status" value="1"/>
</dbReference>
<dbReference type="InterPro" id="IPR000836">
    <property type="entry name" value="PRTase_dom"/>
</dbReference>
<dbReference type="Proteomes" id="UP001589799">
    <property type="component" value="Unassembled WGS sequence"/>
</dbReference>
<dbReference type="Pfam" id="PF00156">
    <property type="entry name" value="Pribosyltran"/>
    <property type="match status" value="1"/>
</dbReference>
<feature type="domain" description="Double zinc ribbon" evidence="3">
    <location>
        <begin position="18"/>
        <end position="76"/>
    </location>
</feature>
<feature type="domain" description="Phosphoribosyltransferase" evidence="2">
    <location>
        <begin position="196"/>
        <end position="246"/>
    </location>
</feature>
<evidence type="ECO:0000256" key="1">
    <source>
        <dbReference type="ARBA" id="ARBA00008007"/>
    </source>
</evidence>
<organism evidence="4 5">
    <name type="scientific">Paracoccus niistensis</name>
    <dbReference type="NCBI Taxonomy" id="632935"/>
    <lineage>
        <taxon>Bacteria</taxon>
        <taxon>Pseudomonadati</taxon>
        <taxon>Pseudomonadota</taxon>
        <taxon>Alphaproteobacteria</taxon>
        <taxon>Rhodobacterales</taxon>
        <taxon>Paracoccaceae</taxon>
        <taxon>Paracoccus</taxon>
    </lineage>
</organism>
<name>A0ABV6I6S7_9RHOB</name>
<dbReference type="InterPro" id="IPR044005">
    <property type="entry name" value="DZR_2"/>
</dbReference>
<keyword evidence="5" id="KW-1185">Reference proteome</keyword>
<evidence type="ECO:0000313" key="4">
    <source>
        <dbReference type="EMBL" id="MFC0341008.1"/>
    </source>
</evidence>
<dbReference type="Gene3D" id="3.40.50.2020">
    <property type="match status" value="1"/>
</dbReference>
<dbReference type="Pfam" id="PF18912">
    <property type="entry name" value="DZR_2"/>
    <property type="match status" value="1"/>
</dbReference>
<comment type="caution">
    <text evidence="4">The sequence shown here is derived from an EMBL/GenBank/DDBJ whole genome shotgun (WGS) entry which is preliminary data.</text>
</comment>
<comment type="similarity">
    <text evidence="1">Belongs to the ComF/GntX family.</text>
</comment>
<dbReference type="EMBL" id="JBHLWE010000029">
    <property type="protein sequence ID" value="MFC0341008.1"/>
    <property type="molecule type" value="Genomic_DNA"/>
</dbReference>
<dbReference type="InterPro" id="IPR029057">
    <property type="entry name" value="PRTase-like"/>
</dbReference>
<dbReference type="PANTHER" id="PTHR47505:SF1">
    <property type="entry name" value="DNA UTILIZATION PROTEIN YHGH"/>
    <property type="match status" value="1"/>
</dbReference>